<reference evidence="11" key="2">
    <citation type="journal article" date="2019" name="IMA Fungus">
        <title>Genome sequencing and comparison of five Tilletia species to identify candidate genes for the detection of regulated species infecting wheat.</title>
        <authorList>
            <person name="Nguyen H.D.T."/>
            <person name="Sultana T."/>
            <person name="Kesanakurti P."/>
            <person name="Hambleton S."/>
        </authorList>
    </citation>
    <scope>NUCLEOTIDE SEQUENCE</scope>
    <source>
        <strain evidence="11">DAOMC 238032</strain>
    </source>
</reference>
<dbReference type="GO" id="GO:0031124">
    <property type="term" value="P:mRNA 3'-end processing"/>
    <property type="evidence" value="ECO:0007669"/>
    <property type="project" value="UniProtKB-ARBA"/>
</dbReference>
<dbReference type="FunFam" id="3.40.50.2300:FF:000039">
    <property type="entry name" value="RNA polymerase II subunit A C-terminal domain phosphatase"/>
    <property type="match status" value="1"/>
</dbReference>
<keyword evidence="3 9" id="KW-0507">mRNA processing</keyword>
<dbReference type="GO" id="GO:0008420">
    <property type="term" value="F:RNA polymerase II CTD heptapeptide repeat phosphatase activity"/>
    <property type="evidence" value="ECO:0007669"/>
    <property type="project" value="UniProtKB-ARBA"/>
</dbReference>
<comment type="caution">
    <text evidence="11">The sequence shown here is derived from an EMBL/GenBank/DDBJ whole genome shotgun (WGS) entry which is preliminary data.</text>
</comment>
<dbReference type="Gene3D" id="3.40.50.2300">
    <property type="match status" value="2"/>
</dbReference>
<dbReference type="EMBL" id="LWDD02000368">
    <property type="protein sequence ID" value="KAE8261412.1"/>
    <property type="molecule type" value="Genomic_DNA"/>
</dbReference>
<name>A0A177UQW7_9BASI</name>
<dbReference type="Pfam" id="PF04722">
    <property type="entry name" value="Ssu72"/>
    <property type="match status" value="1"/>
</dbReference>
<dbReference type="EC" id="3.1.3.16" evidence="9"/>
<evidence type="ECO:0000313" key="11">
    <source>
        <dbReference type="EMBL" id="KAE8261412.1"/>
    </source>
</evidence>
<comment type="catalytic activity">
    <reaction evidence="7 9">
        <text>O-phospho-L-seryl-[protein] + H2O = L-seryl-[protein] + phosphate</text>
        <dbReference type="Rhea" id="RHEA:20629"/>
        <dbReference type="Rhea" id="RHEA-COMP:9863"/>
        <dbReference type="Rhea" id="RHEA-COMP:11604"/>
        <dbReference type="ChEBI" id="CHEBI:15377"/>
        <dbReference type="ChEBI" id="CHEBI:29999"/>
        <dbReference type="ChEBI" id="CHEBI:43474"/>
        <dbReference type="ChEBI" id="CHEBI:83421"/>
        <dbReference type="EC" id="3.1.3.16"/>
    </reaction>
</comment>
<evidence type="ECO:0000256" key="5">
    <source>
        <dbReference type="ARBA" id="ARBA00022912"/>
    </source>
</evidence>
<keyword evidence="4 9" id="KW-0378">Hydrolase</keyword>
<dbReference type="Proteomes" id="UP000836402">
    <property type="component" value="Unassembled WGS sequence"/>
</dbReference>
<evidence type="ECO:0000256" key="6">
    <source>
        <dbReference type="ARBA" id="ARBA00023242"/>
    </source>
</evidence>
<comment type="function">
    <text evidence="9">Component of the cleavage and polyadenylation factor (CPF) complex, which plays a key role in polyadenylation-dependent pre-mRNA 3'-end formation and cooperates with cleavage factors including the CFIA complex and NAB4/CFIB. SSU72 is required for 3'-end formation of snoRNAs.</text>
</comment>
<evidence type="ECO:0000256" key="3">
    <source>
        <dbReference type="ARBA" id="ARBA00022664"/>
    </source>
</evidence>
<keyword evidence="13" id="KW-1185">Reference proteome</keyword>
<proteinExistence type="inferred from homology"/>
<evidence type="ECO:0000256" key="7">
    <source>
        <dbReference type="ARBA" id="ARBA00047761"/>
    </source>
</evidence>
<accession>A0A177UQW7</accession>
<sequence>MAIPPPSTAPLASLTGNAPPVLNLTPSEDQHLYCLVCASNQNRSMEAHNVLHHAGFKVVSAGTGSMVRLPGPAADQPNIYAFGTAYELMYQDLKSKDPRLYQANGLLPMLDRNRRLKRAPERWHESRNIADVVITCEERCYDAVCEDLLNRGGELNRPVHVINVDIKDNHEEALVAGKAILELAKALERATDLDEEITSILDTHQQRHPHPLLHTILYY</sequence>
<protein>
    <recommendedName>
        <fullName evidence="9">RNA polymerase II subunit A C-terminal domain phosphatase SSU72</fullName>
        <shortName evidence="9">CTD phosphatase SSU72</shortName>
        <ecNumber evidence="9">3.1.3.16</ecNumber>
    </recommendedName>
</protein>
<reference evidence="11" key="1">
    <citation type="submission" date="2016-04" db="EMBL/GenBank/DDBJ databases">
        <authorList>
            <person name="Nguyen H.D."/>
            <person name="Kesanakurti P."/>
            <person name="Cullis J."/>
            <person name="Levesque C.A."/>
            <person name="Hambleton S."/>
        </authorList>
    </citation>
    <scope>NUCLEOTIDE SEQUENCE</scope>
    <source>
        <strain evidence="11">DAOMC 238032</strain>
    </source>
</reference>
<comment type="subcellular location">
    <subcellularLocation>
        <location evidence="1 9">Nucleus</location>
    </subcellularLocation>
</comment>
<dbReference type="PANTHER" id="PTHR20383">
    <property type="entry name" value="RNA POLYMERASE II SUBUNIT A C-TERMINAL DOMAIN PHOSPHATASE"/>
    <property type="match status" value="1"/>
</dbReference>
<dbReference type="Proteomes" id="UP000077671">
    <property type="component" value="Unassembled WGS sequence"/>
</dbReference>
<comment type="function">
    <text evidence="9">Processively dephosphorylates Ser-5 of the heptad repeats YSPTSPS in the C-terminal domain of the largest RNA polymerase II subunit (RPB1).</text>
</comment>
<dbReference type="AlphaFoldDB" id="A0A177UQW7"/>
<evidence type="ECO:0000256" key="4">
    <source>
        <dbReference type="ARBA" id="ARBA00022801"/>
    </source>
</evidence>
<dbReference type="InterPro" id="IPR006811">
    <property type="entry name" value="RNA_pol_II_suA"/>
</dbReference>
<dbReference type="EMBL" id="CAJHJG010006712">
    <property type="protein sequence ID" value="CAD6958921.1"/>
    <property type="molecule type" value="Genomic_DNA"/>
</dbReference>
<reference evidence="10" key="3">
    <citation type="submission" date="2020-10" db="EMBL/GenBank/DDBJ databases">
        <authorList>
            <person name="Sedaghatjoo S."/>
        </authorList>
    </citation>
    <scope>NUCLEOTIDE SEQUENCE</scope>
    <source>
        <strain evidence="10">AZH3</strain>
    </source>
</reference>
<evidence type="ECO:0000256" key="1">
    <source>
        <dbReference type="ARBA" id="ARBA00004123"/>
    </source>
</evidence>
<comment type="similarity">
    <text evidence="2 9">Belongs to the SSU72 phosphatase family.</text>
</comment>
<dbReference type="GO" id="GO:0005847">
    <property type="term" value="C:mRNA cleavage and polyadenylation specificity factor complex"/>
    <property type="evidence" value="ECO:0007669"/>
    <property type="project" value="UniProtKB-ARBA"/>
</dbReference>
<evidence type="ECO:0000256" key="9">
    <source>
        <dbReference type="RuleBase" id="RU369031"/>
    </source>
</evidence>
<evidence type="ECO:0000313" key="12">
    <source>
        <dbReference type="Proteomes" id="UP000077671"/>
    </source>
</evidence>
<comment type="catalytic activity">
    <reaction evidence="8 9">
        <text>O-phospho-L-threonyl-[protein] + H2O = L-threonyl-[protein] + phosphate</text>
        <dbReference type="Rhea" id="RHEA:47004"/>
        <dbReference type="Rhea" id="RHEA-COMP:11060"/>
        <dbReference type="Rhea" id="RHEA-COMP:11605"/>
        <dbReference type="ChEBI" id="CHEBI:15377"/>
        <dbReference type="ChEBI" id="CHEBI:30013"/>
        <dbReference type="ChEBI" id="CHEBI:43474"/>
        <dbReference type="ChEBI" id="CHEBI:61977"/>
        <dbReference type="EC" id="3.1.3.16"/>
    </reaction>
</comment>
<organism evidence="11 12">
    <name type="scientific">Tilletia caries</name>
    <name type="common">wheat bunt fungus</name>
    <dbReference type="NCBI Taxonomy" id="13290"/>
    <lineage>
        <taxon>Eukaryota</taxon>
        <taxon>Fungi</taxon>
        <taxon>Dikarya</taxon>
        <taxon>Basidiomycota</taxon>
        <taxon>Ustilaginomycotina</taxon>
        <taxon>Exobasidiomycetes</taxon>
        <taxon>Tilletiales</taxon>
        <taxon>Tilletiaceae</taxon>
        <taxon>Tilletia</taxon>
    </lineage>
</organism>
<evidence type="ECO:0000313" key="10">
    <source>
        <dbReference type="EMBL" id="CAD6958921.1"/>
    </source>
</evidence>
<dbReference type="FunFam" id="3.40.50.2300:FF:000182">
    <property type="entry name" value="RNA polymerase II subunit A"/>
    <property type="match status" value="1"/>
</dbReference>
<comment type="subunit">
    <text evidence="9">Component of the cleavage and polyadenylation factor (CPF) complex.</text>
</comment>
<evidence type="ECO:0000256" key="8">
    <source>
        <dbReference type="ARBA" id="ARBA00048336"/>
    </source>
</evidence>
<gene>
    <name evidence="11" type="ORF">A4X03_0g3283</name>
    <name evidence="10" type="ORF">JKIAZH3_G8244</name>
</gene>
<evidence type="ECO:0000313" key="13">
    <source>
        <dbReference type="Proteomes" id="UP000836402"/>
    </source>
</evidence>
<keyword evidence="6 9" id="KW-0539">Nucleus</keyword>
<keyword evidence="5 9" id="KW-0904">Protein phosphatase</keyword>
<evidence type="ECO:0000256" key="2">
    <source>
        <dbReference type="ARBA" id="ARBA00008978"/>
    </source>
</evidence>